<dbReference type="GO" id="GO:0008253">
    <property type="term" value="F:5'-nucleotidase activity"/>
    <property type="evidence" value="ECO:0007669"/>
    <property type="project" value="InterPro"/>
</dbReference>
<dbReference type="RefSeq" id="WP_107289282.1">
    <property type="nucleotide sequence ID" value="NZ_PYNF01000003.1"/>
</dbReference>
<reference evidence="2 3" key="1">
    <citation type="submission" date="2018-01" db="EMBL/GenBank/DDBJ databases">
        <title>Whole genome sequencing of Histamine producing bacteria.</title>
        <authorList>
            <person name="Butler K."/>
        </authorList>
    </citation>
    <scope>NUCLEOTIDE SEQUENCE [LARGE SCALE GENOMIC DNA]</scope>
    <source>
        <strain evidence="2 3">FS-7.2</strain>
    </source>
</reference>
<dbReference type="GO" id="GO:0009264">
    <property type="term" value="P:deoxyribonucleotide catabolic process"/>
    <property type="evidence" value="ECO:0007669"/>
    <property type="project" value="InterPro"/>
</dbReference>
<proteinExistence type="inferred from homology"/>
<comment type="similarity">
    <text evidence="1">Belongs to the 5'(3')-deoxyribonucleotidase family.</text>
</comment>
<dbReference type="InterPro" id="IPR023214">
    <property type="entry name" value="HAD_sf"/>
</dbReference>
<dbReference type="EMBL" id="PYNF01000003">
    <property type="protein sequence ID" value="PSV00652.1"/>
    <property type="molecule type" value="Genomic_DNA"/>
</dbReference>
<name>A0A2T3KLS8_9GAMM</name>
<sequence>MSRNLSSPKDRGFFIKRVDLKPEDKPILYIDMDNTAINFQSGIDKLTPAQMEEFEGRYDEVPGIFSKMELMDGFLDAFNELKIIYDIYFASTAPWLNPSAWSDKLICIKELIGDEENTSKRLILTHNKQLLIGDVLVDDRPNNGAENFGCGLVVFGSEGLTSWKLVTERLIVINQSLRQYYSGS</sequence>
<dbReference type="SUPFAM" id="SSF56784">
    <property type="entry name" value="HAD-like"/>
    <property type="match status" value="1"/>
</dbReference>
<evidence type="ECO:0000313" key="3">
    <source>
        <dbReference type="Proteomes" id="UP000241426"/>
    </source>
</evidence>
<dbReference type="Pfam" id="PF06941">
    <property type="entry name" value="NT5C"/>
    <property type="match status" value="1"/>
</dbReference>
<evidence type="ECO:0000313" key="2">
    <source>
        <dbReference type="EMBL" id="PSV00652.1"/>
    </source>
</evidence>
<dbReference type="Gene3D" id="3.40.50.1000">
    <property type="entry name" value="HAD superfamily/HAD-like"/>
    <property type="match status" value="1"/>
</dbReference>
<protein>
    <submittedName>
        <fullName evidence="2">Uncharacterized protein</fullName>
    </submittedName>
</protein>
<dbReference type="InterPro" id="IPR010708">
    <property type="entry name" value="5'(3')-deoxyribonucleotidase"/>
</dbReference>
<dbReference type="Proteomes" id="UP000241426">
    <property type="component" value="Unassembled WGS sequence"/>
</dbReference>
<dbReference type="AlphaFoldDB" id="A0A2T3KLS8"/>
<gene>
    <name evidence="2" type="ORF">C9J27_05805</name>
</gene>
<evidence type="ECO:0000256" key="1">
    <source>
        <dbReference type="ARBA" id="ARBA00009589"/>
    </source>
</evidence>
<comment type="caution">
    <text evidence="2">The sequence shown here is derived from an EMBL/GenBank/DDBJ whole genome shotgun (WGS) entry which is preliminary data.</text>
</comment>
<organism evidence="2 3">
    <name type="scientific">Photobacterium kishitanii</name>
    <dbReference type="NCBI Taxonomy" id="318456"/>
    <lineage>
        <taxon>Bacteria</taxon>
        <taxon>Pseudomonadati</taxon>
        <taxon>Pseudomonadota</taxon>
        <taxon>Gammaproteobacteria</taxon>
        <taxon>Vibrionales</taxon>
        <taxon>Vibrionaceae</taxon>
        <taxon>Photobacterium</taxon>
    </lineage>
</organism>
<dbReference type="InterPro" id="IPR036412">
    <property type="entry name" value="HAD-like_sf"/>
</dbReference>
<accession>A0A2T3KLS8</accession>